<gene>
    <name evidence="1" type="ORF">BpHYR1_016219</name>
</gene>
<reference evidence="1 2" key="1">
    <citation type="journal article" date="2018" name="Sci. Rep.">
        <title>Genomic signatures of local adaptation to the degree of environmental predictability in rotifers.</title>
        <authorList>
            <person name="Franch-Gras L."/>
            <person name="Hahn C."/>
            <person name="Garcia-Roger E.M."/>
            <person name="Carmona M.J."/>
            <person name="Serra M."/>
            <person name="Gomez A."/>
        </authorList>
    </citation>
    <scope>NUCLEOTIDE SEQUENCE [LARGE SCALE GENOMIC DNA]</scope>
    <source>
        <strain evidence="1">HYR1</strain>
    </source>
</reference>
<name>A0A3M7QTZ0_BRAPC</name>
<evidence type="ECO:0000313" key="1">
    <source>
        <dbReference type="EMBL" id="RNA14425.1"/>
    </source>
</evidence>
<dbReference type="EMBL" id="REGN01005194">
    <property type="protein sequence ID" value="RNA14425.1"/>
    <property type="molecule type" value="Genomic_DNA"/>
</dbReference>
<keyword evidence="2" id="KW-1185">Reference proteome</keyword>
<organism evidence="1 2">
    <name type="scientific">Brachionus plicatilis</name>
    <name type="common">Marine rotifer</name>
    <name type="synonym">Brachionus muelleri</name>
    <dbReference type="NCBI Taxonomy" id="10195"/>
    <lineage>
        <taxon>Eukaryota</taxon>
        <taxon>Metazoa</taxon>
        <taxon>Spiralia</taxon>
        <taxon>Gnathifera</taxon>
        <taxon>Rotifera</taxon>
        <taxon>Eurotatoria</taxon>
        <taxon>Monogononta</taxon>
        <taxon>Pseudotrocha</taxon>
        <taxon>Ploima</taxon>
        <taxon>Brachionidae</taxon>
        <taxon>Brachionus</taxon>
    </lineage>
</organism>
<proteinExistence type="predicted"/>
<protein>
    <submittedName>
        <fullName evidence="1">Uncharacterized protein</fullName>
    </submittedName>
</protein>
<dbReference type="Proteomes" id="UP000276133">
    <property type="component" value="Unassembled WGS sequence"/>
</dbReference>
<evidence type="ECO:0000313" key="2">
    <source>
        <dbReference type="Proteomes" id="UP000276133"/>
    </source>
</evidence>
<sequence length="65" mass="8009">MMNDVLIKTYCHEEKLENINLRAEYINKYTFRLKTEQFYKNIKRSIKKRVYICKEIYQNILTLAS</sequence>
<accession>A0A3M7QTZ0</accession>
<dbReference type="AlphaFoldDB" id="A0A3M7QTZ0"/>
<comment type="caution">
    <text evidence="1">The sequence shown here is derived from an EMBL/GenBank/DDBJ whole genome shotgun (WGS) entry which is preliminary data.</text>
</comment>